<dbReference type="InterPro" id="IPR036397">
    <property type="entry name" value="RNaseH_sf"/>
</dbReference>
<evidence type="ECO:0000256" key="2">
    <source>
        <dbReference type="ARBA" id="ARBA00022722"/>
    </source>
</evidence>
<evidence type="ECO:0000313" key="8">
    <source>
        <dbReference type="Proteomes" id="UP000000689"/>
    </source>
</evidence>
<dbReference type="GO" id="GO:0005739">
    <property type="term" value="C:mitochondrion"/>
    <property type="evidence" value="ECO:0007669"/>
    <property type="project" value="EnsemblFungi"/>
</dbReference>
<comment type="similarity">
    <text evidence="1">Belongs to the oligoribonuclease family.</text>
</comment>
<protein>
    <recommendedName>
        <fullName evidence="6">Exonuclease domain-containing protein</fullName>
    </recommendedName>
</protein>
<reference evidence="7 8" key="1">
    <citation type="journal article" date="2011" name="Proc. Natl. Acad. Sci. U.S.A.">
        <title>Evolutionary erosion of yeast sex chromosomes by mating-type switching accidents.</title>
        <authorList>
            <person name="Gordon J.L."/>
            <person name="Armisen D."/>
            <person name="Proux-Wera E."/>
            <person name="Oheigeartaigh S.S."/>
            <person name="Byrne K.P."/>
            <person name="Wolfe K.H."/>
        </authorList>
    </citation>
    <scope>NUCLEOTIDE SEQUENCE [LARGE SCALE GENOMIC DNA]</scope>
    <source>
        <strain evidence="8">ATCC 10597 / BCRC 20456 / CBS 421 / NBRC 0211 / NRRL Y-12639</strain>
    </source>
</reference>
<keyword evidence="8" id="KW-1185">Reference proteome</keyword>
<feature type="compositionally biased region" description="Basic and acidic residues" evidence="5">
    <location>
        <begin position="327"/>
        <end position="337"/>
    </location>
</feature>
<dbReference type="InterPro" id="IPR022894">
    <property type="entry name" value="Oligoribonuclease"/>
</dbReference>
<dbReference type="GO" id="GO:0003676">
    <property type="term" value="F:nucleic acid binding"/>
    <property type="evidence" value="ECO:0007669"/>
    <property type="project" value="InterPro"/>
</dbReference>
<evidence type="ECO:0000256" key="5">
    <source>
        <dbReference type="SAM" id="MobiDB-lite"/>
    </source>
</evidence>
<evidence type="ECO:0000256" key="4">
    <source>
        <dbReference type="ARBA" id="ARBA00022839"/>
    </source>
</evidence>
<dbReference type="Proteomes" id="UP000000689">
    <property type="component" value="Chromosome 3"/>
</dbReference>
<organism evidence="7 8">
    <name type="scientific">Naumovozyma dairenensis (strain ATCC 10597 / BCRC 20456 / CBS 421 / NBRC 0211 / NRRL Y-12639)</name>
    <name type="common">Saccharomyces dairenensis</name>
    <dbReference type="NCBI Taxonomy" id="1071378"/>
    <lineage>
        <taxon>Eukaryota</taxon>
        <taxon>Fungi</taxon>
        <taxon>Dikarya</taxon>
        <taxon>Ascomycota</taxon>
        <taxon>Saccharomycotina</taxon>
        <taxon>Saccharomycetes</taxon>
        <taxon>Saccharomycetales</taxon>
        <taxon>Saccharomycetaceae</taxon>
        <taxon>Naumovozyma</taxon>
    </lineage>
</organism>
<feature type="region of interest" description="Disordered" evidence="5">
    <location>
        <begin position="327"/>
        <end position="348"/>
    </location>
</feature>
<dbReference type="AlphaFoldDB" id="G0W944"/>
<dbReference type="STRING" id="1071378.G0W944"/>
<proteinExistence type="inferred from homology"/>
<gene>
    <name evidence="7" type="primary">NDAI0C06460</name>
    <name evidence="7" type="ordered locus">NDAI_0C06460</name>
</gene>
<dbReference type="RefSeq" id="XP_003669548.1">
    <property type="nucleotide sequence ID" value="XM_003669500.1"/>
</dbReference>
<dbReference type="GO" id="GO:0000175">
    <property type="term" value="F:3'-5'-RNA exonuclease activity"/>
    <property type="evidence" value="ECO:0007669"/>
    <property type="project" value="EnsemblFungi"/>
</dbReference>
<name>G0W944_NAUDC</name>
<dbReference type="HOGENOM" id="CLU_064761_0_2_1"/>
<sequence>MSFEMTLTWNIELYIKIKYLLIENEIIASDRQNLFTAKEKGHMNYLSKIRPLTKLRTSTASFLRLLPTRRDFITKYTKKNHYLNNTYYKMTNEITPIEDTGAHSRLFKPIVWIDCEMTGLDHTSDRIIEICCIITDGNLKIVDKEGDNCYESVIHYDSKVMDNMNEWCIDQHGKSGLTAKVLESTKTREQVEEELLAYIKKFIPDPNVGIMAGNSIHMDRLFMLREFPKVIKHLFYRLIDVSTIMEVSRRHNNELAQIVPRKETAHTAKKDILESIAQLQWYQDHYLKNPNETKEFVAASIKEQEKEKSNTDLASVLKNEFNKRPLEKDISIEDEQHKRTKQESLQNL</sequence>
<dbReference type="EMBL" id="HE580269">
    <property type="protein sequence ID" value="CCD24305.1"/>
    <property type="molecule type" value="Genomic_DNA"/>
</dbReference>
<keyword evidence="3" id="KW-0378">Hydrolase</keyword>
<dbReference type="KEGG" id="ndi:NDAI_0C06460"/>
<dbReference type="NCBIfam" id="NF003765">
    <property type="entry name" value="PRK05359.1"/>
    <property type="match status" value="1"/>
</dbReference>
<keyword evidence="2" id="KW-0540">Nuclease</keyword>
<dbReference type="SUPFAM" id="SSF53098">
    <property type="entry name" value="Ribonuclease H-like"/>
    <property type="match status" value="1"/>
</dbReference>
<dbReference type="OMA" id="DNCYESV"/>
<accession>G0W944</accession>
<dbReference type="PANTHER" id="PTHR11046:SF0">
    <property type="entry name" value="OLIGORIBONUCLEASE, MITOCHONDRIAL"/>
    <property type="match status" value="1"/>
</dbReference>
<dbReference type="OrthoDB" id="270189at2759"/>
<dbReference type="PANTHER" id="PTHR11046">
    <property type="entry name" value="OLIGORIBONUCLEASE, MITOCHONDRIAL"/>
    <property type="match status" value="1"/>
</dbReference>
<evidence type="ECO:0000256" key="1">
    <source>
        <dbReference type="ARBA" id="ARBA00009921"/>
    </source>
</evidence>
<evidence type="ECO:0000259" key="6">
    <source>
        <dbReference type="SMART" id="SM00479"/>
    </source>
</evidence>
<keyword evidence="4" id="KW-0269">Exonuclease</keyword>
<dbReference type="Gene3D" id="3.30.420.10">
    <property type="entry name" value="Ribonuclease H-like superfamily/Ribonuclease H"/>
    <property type="match status" value="1"/>
</dbReference>
<dbReference type="Pfam" id="PF00929">
    <property type="entry name" value="RNase_T"/>
    <property type="match status" value="1"/>
</dbReference>
<evidence type="ECO:0000256" key="3">
    <source>
        <dbReference type="ARBA" id="ARBA00022801"/>
    </source>
</evidence>
<dbReference type="GO" id="GO:0034476">
    <property type="term" value="P:U5 snRNA 3'-end processing"/>
    <property type="evidence" value="ECO:0007669"/>
    <property type="project" value="EnsemblFungi"/>
</dbReference>
<dbReference type="SMART" id="SM00479">
    <property type="entry name" value="EXOIII"/>
    <property type="match status" value="1"/>
</dbReference>
<evidence type="ECO:0000313" key="7">
    <source>
        <dbReference type="EMBL" id="CCD24305.1"/>
    </source>
</evidence>
<dbReference type="InterPro" id="IPR012337">
    <property type="entry name" value="RNaseH-like_sf"/>
</dbReference>
<dbReference type="eggNOG" id="KOG3242">
    <property type="taxonomic scope" value="Eukaryota"/>
</dbReference>
<dbReference type="GO" id="GO:0034475">
    <property type="term" value="P:U4 snRNA 3'-end processing"/>
    <property type="evidence" value="ECO:0007669"/>
    <property type="project" value="EnsemblFungi"/>
</dbReference>
<feature type="domain" description="Exonuclease" evidence="6">
    <location>
        <begin position="109"/>
        <end position="288"/>
    </location>
</feature>
<dbReference type="GeneID" id="11494685"/>
<dbReference type="GO" id="GO:0000467">
    <property type="term" value="P:exonucleolytic trimming to generate mature 3'-end of 5.8S rRNA from tricistronic rRNA transcript (SSU-rRNA, 5.8S rRNA, LSU-rRNA)"/>
    <property type="evidence" value="ECO:0007669"/>
    <property type="project" value="EnsemblFungi"/>
</dbReference>
<dbReference type="CDD" id="cd06135">
    <property type="entry name" value="Orn"/>
    <property type="match status" value="1"/>
</dbReference>
<dbReference type="FunFam" id="3.30.420.10:FF:000003">
    <property type="entry name" value="Oligoribonuclease"/>
    <property type="match status" value="1"/>
</dbReference>
<dbReference type="InterPro" id="IPR013520">
    <property type="entry name" value="Ribonucl_H"/>
</dbReference>